<reference evidence="1" key="1">
    <citation type="submission" date="2019-10" db="EMBL/GenBank/DDBJ databases">
        <authorList>
            <consortium name="DOE Joint Genome Institute"/>
            <person name="Kuo A."/>
            <person name="Miyauchi S."/>
            <person name="Kiss E."/>
            <person name="Drula E."/>
            <person name="Kohler A."/>
            <person name="Sanchez-Garcia M."/>
            <person name="Andreopoulos B."/>
            <person name="Barry K.W."/>
            <person name="Bonito G."/>
            <person name="Buee M."/>
            <person name="Carver A."/>
            <person name="Chen C."/>
            <person name="Cichocki N."/>
            <person name="Clum A."/>
            <person name="Culley D."/>
            <person name="Crous P.W."/>
            <person name="Fauchery L."/>
            <person name="Girlanda M."/>
            <person name="Hayes R."/>
            <person name="Keri Z."/>
            <person name="Labutti K."/>
            <person name="Lipzen A."/>
            <person name="Lombard V."/>
            <person name="Magnuson J."/>
            <person name="Maillard F."/>
            <person name="Morin E."/>
            <person name="Murat C."/>
            <person name="Nolan M."/>
            <person name="Ohm R."/>
            <person name="Pangilinan J."/>
            <person name="Pereira M."/>
            <person name="Perotto S."/>
            <person name="Peter M."/>
            <person name="Riley R."/>
            <person name="Sitrit Y."/>
            <person name="Stielow B."/>
            <person name="Szollosi G."/>
            <person name="Zifcakova L."/>
            <person name="Stursova M."/>
            <person name="Spatafora J.W."/>
            <person name="Tedersoo L."/>
            <person name="Vaario L.-M."/>
            <person name="Yamada A."/>
            <person name="Yan M."/>
            <person name="Wang P."/>
            <person name="Xu J."/>
            <person name="Bruns T."/>
            <person name="Baldrian P."/>
            <person name="Vilgalys R."/>
            <person name="Henrissat B."/>
            <person name="Grigoriev I.V."/>
            <person name="Hibbett D."/>
            <person name="Nagy L.G."/>
            <person name="Martin F.M."/>
        </authorList>
    </citation>
    <scope>NUCLEOTIDE SEQUENCE</scope>
    <source>
        <strain evidence="1">P2</strain>
    </source>
</reference>
<comment type="caution">
    <text evidence="1">The sequence shown here is derived from an EMBL/GenBank/DDBJ whole genome shotgun (WGS) entry which is preliminary data.</text>
</comment>
<proteinExistence type="predicted"/>
<evidence type="ECO:0000313" key="1">
    <source>
        <dbReference type="EMBL" id="KAF9647250.1"/>
    </source>
</evidence>
<reference evidence="1" key="2">
    <citation type="journal article" date="2020" name="Nat. Commun.">
        <title>Large-scale genome sequencing of mycorrhizal fungi provides insights into the early evolution of symbiotic traits.</title>
        <authorList>
            <person name="Miyauchi S."/>
            <person name="Kiss E."/>
            <person name="Kuo A."/>
            <person name="Drula E."/>
            <person name="Kohler A."/>
            <person name="Sanchez-Garcia M."/>
            <person name="Morin E."/>
            <person name="Andreopoulos B."/>
            <person name="Barry K.W."/>
            <person name="Bonito G."/>
            <person name="Buee M."/>
            <person name="Carver A."/>
            <person name="Chen C."/>
            <person name="Cichocki N."/>
            <person name="Clum A."/>
            <person name="Culley D."/>
            <person name="Crous P.W."/>
            <person name="Fauchery L."/>
            <person name="Girlanda M."/>
            <person name="Hayes R.D."/>
            <person name="Keri Z."/>
            <person name="LaButti K."/>
            <person name="Lipzen A."/>
            <person name="Lombard V."/>
            <person name="Magnuson J."/>
            <person name="Maillard F."/>
            <person name="Murat C."/>
            <person name="Nolan M."/>
            <person name="Ohm R.A."/>
            <person name="Pangilinan J."/>
            <person name="Pereira M.F."/>
            <person name="Perotto S."/>
            <person name="Peter M."/>
            <person name="Pfister S."/>
            <person name="Riley R."/>
            <person name="Sitrit Y."/>
            <person name="Stielow J.B."/>
            <person name="Szollosi G."/>
            <person name="Zifcakova L."/>
            <person name="Stursova M."/>
            <person name="Spatafora J.W."/>
            <person name="Tedersoo L."/>
            <person name="Vaario L.M."/>
            <person name="Yamada A."/>
            <person name="Yan M."/>
            <person name="Wang P."/>
            <person name="Xu J."/>
            <person name="Bruns T."/>
            <person name="Baldrian P."/>
            <person name="Vilgalys R."/>
            <person name="Dunand C."/>
            <person name="Henrissat B."/>
            <person name="Grigoriev I.V."/>
            <person name="Hibbett D."/>
            <person name="Nagy L.G."/>
            <person name="Martin F.M."/>
        </authorList>
    </citation>
    <scope>NUCLEOTIDE SEQUENCE</scope>
    <source>
        <strain evidence="1">P2</strain>
    </source>
</reference>
<keyword evidence="2" id="KW-1185">Reference proteome</keyword>
<organism evidence="1 2">
    <name type="scientific">Thelephora ganbajun</name>
    <name type="common">Ganba fungus</name>
    <dbReference type="NCBI Taxonomy" id="370292"/>
    <lineage>
        <taxon>Eukaryota</taxon>
        <taxon>Fungi</taxon>
        <taxon>Dikarya</taxon>
        <taxon>Basidiomycota</taxon>
        <taxon>Agaricomycotina</taxon>
        <taxon>Agaricomycetes</taxon>
        <taxon>Thelephorales</taxon>
        <taxon>Thelephoraceae</taxon>
        <taxon>Thelephora</taxon>
    </lineage>
</organism>
<evidence type="ECO:0000313" key="2">
    <source>
        <dbReference type="Proteomes" id="UP000886501"/>
    </source>
</evidence>
<sequence>MTLDPPTSHEQLPPKFRGKDRVMVTGYSSGQILWLVVCLFFSSHSRWVIISDLDSSELDHIQRSDKQCWTAANRSVLLTGTLLGRFCYGPISGRSLGSFRRT</sequence>
<gene>
    <name evidence="1" type="ORF">BDM02DRAFT_2735589</name>
</gene>
<dbReference type="Proteomes" id="UP000886501">
    <property type="component" value="Unassembled WGS sequence"/>
</dbReference>
<accession>A0ACB6ZCX9</accession>
<dbReference type="EMBL" id="MU118038">
    <property type="protein sequence ID" value="KAF9647250.1"/>
    <property type="molecule type" value="Genomic_DNA"/>
</dbReference>
<protein>
    <submittedName>
        <fullName evidence="1">Uncharacterized protein</fullName>
    </submittedName>
</protein>
<name>A0ACB6ZCX9_THEGA</name>